<gene>
    <name evidence="1" type="ORF">D9758_012668</name>
</gene>
<dbReference type="AlphaFoldDB" id="A0A8H5LMW0"/>
<protein>
    <submittedName>
        <fullName evidence="1">Uncharacterized protein</fullName>
    </submittedName>
</protein>
<keyword evidence="2" id="KW-1185">Reference proteome</keyword>
<name>A0A8H5LMW0_9AGAR</name>
<comment type="caution">
    <text evidence="1">The sequence shown here is derived from an EMBL/GenBank/DDBJ whole genome shotgun (WGS) entry which is preliminary data.</text>
</comment>
<organism evidence="1 2">
    <name type="scientific">Tetrapyrgos nigripes</name>
    <dbReference type="NCBI Taxonomy" id="182062"/>
    <lineage>
        <taxon>Eukaryota</taxon>
        <taxon>Fungi</taxon>
        <taxon>Dikarya</taxon>
        <taxon>Basidiomycota</taxon>
        <taxon>Agaricomycotina</taxon>
        <taxon>Agaricomycetes</taxon>
        <taxon>Agaricomycetidae</taxon>
        <taxon>Agaricales</taxon>
        <taxon>Marasmiineae</taxon>
        <taxon>Marasmiaceae</taxon>
        <taxon>Tetrapyrgos</taxon>
    </lineage>
</organism>
<dbReference type="EMBL" id="JAACJM010000035">
    <property type="protein sequence ID" value="KAF5363067.1"/>
    <property type="molecule type" value="Genomic_DNA"/>
</dbReference>
<evidence type="ECO:0000313" key="1">
    <source>
        <dbReference type="EMBL" id="KAF5363067.1"/>
    </source>
</evidence>
<sequence>MPNPMDAIYKVEADATSTPAINLHKILGPRIIGAWLNLMLYVLVIDRALHYFQHYPTDKILLKITVFATLGWDTAMTVASCADVYLNAVIFQAAIERRSENNLLINLLFGDGRTQSIYLASTGISGAIVQTFMLHRYWALYLTYSISDQTFEEREEKWL</sequence>
<dbReference type="OrthoDB" id="3203775at2759"/>
<accession>A0A8H5LMW0</accession>
<evidence type="ECO:0000313" key="2">
    <source>
        <dbReference type="Proteomes" id="UP000559256"/>
    </source>
</evidence>
<dbReference type="Proteomes" id="UP000559256">
    <property type="component" value="Unassembled WGS sequence"/>
</dbReference>
<proteinExistence type="predicted"/>
<reference evidence="1 2" key="1">
    <citation type="journal article" date="2020" name="ISME J.">
        <title>Uncovering the hidden diversity of litter-decomposition mechanisms in mushroom-forming fungi.</title>
        <authorList>
            <person name="Floudas D."/>
            <person name="Bentzer J."/>
            <person name="Ahren D."/>
            <person name="Johansson T."/>
            <person name="Persson P."/>
            <person name="Tunlid A."/>
        </authorList>
    </citation>
    <scope>NUCLEOTIDE SEQUENCE [LARGE SCALE GENOMIC DNA]</scope>
    <source>
        <strain evidence="1 2">CBS 291.85</strain>
    </source>
</reference>